<keyword evidence="1" id="KW-0812">Transmembrane</keyword>
<organism evidence="2 3">
    <name type="scientific">Candidatus Pantoea multigeneris</name>
    <dbReference type="NCBI Taxonomy" id="2608357"/>
    <lineage>
        <taxon>Bacteria</taxon>
        <taxon>Pseudomonadati</taxon>
        <taxon>Pseudomonadota</taxon>
        <taxon>Gammaproteobacteria</taxon>
        <taxon>Enterobacterales</taxon>
        <taxon>Erwiniaceae</taxon>
        <taxon>Pantoea</taxon>
    </lineage>
</organism>
<dbReference type="Proteomes" id="UP001515683">
    <property type="component" value="Unassembled WGS sequence"/>
</dbReference>
<name>A0ABX0REU7_9GAMM</name>
<keyword evidence="3" id="KW-1185">Reference proteome</keyword>
<dbReference type="EMBL" id="VWXF01000010">
    <property type="protein sequence ID" value="NIF23887.1"/>
    <property type="molecule type" value="Genomic_DNA"/>
</dbReference>
<sequence length="153" mass="18092">MNTELNVVLQEELNKINQEEQRDDRPYFDVSFIKQYPGLYGLMCFLFVLTMGLLMYSDSFGGIEYTVCCVIFAVCNFFFFFHINPSYRVKDIDKGAWKNCYTGDWYMEVHVKEAFIEKLINGNVLSETEKNTLNAQYKKKGHLYFADIYRLRS</sequence>
<reference evidence="2 3" key="1">
    <citation type="journal article" date="2019" name="bioRxiv">
        <title>Bacteria contribute to plant secondary compound degradation in a generalist herbivore system.</title>
        <authorList>
            <person name="Francoeur C.B."/>
            <person name="Khadempour L."/>
            <person name="Moreira-Soto R.D."/>
            <person name="Gotting K."/>
            <person name="Book A.J."/>
            <person name="Pinto-Tomas A.A."/>
            <person name="Keefover-Ring K."/>
            <person name="Currie C.R."/>
        </authorList>
    </citation>
    <scope>NUCLEOTIDE SEQUENCE [LARGE SCALE GENOMIC DNA]</scope>
    <source>
        <strain evidence="2">Acro-835</strain>
    </source>
</reference>
<proteinExistence type="predicted"/>
<keyword evidence="1" id="KW-0472">Membrane</keyword>
<comment type="caution">
    <text evidence="2">The sequence shown here is derived from an EMBL/GenBank/DDBJ whole genome shotgun (WGS) entry which is preliminary data.</text>
</comment>
<gene>
    <name evidence="2" type="ORF">F3J40_20095</name>
</gene>
<evidence type="ECO:0008006" key="4">
    <source>
        <dbReference type="Google" id="ProtNLM"/>
    </source>
</evidence>
<dbReference type="InterPro" id="IPR019713">
    <property type="entry name" value="Memb_YlaC"/>
</dbReference>
<protein>
    <recommendedName>
        <fullName evidence="4">Inner membrane protein ylaC</fullName>
    </recommendedName>
</protein>
<keyword evidence="1" id="KW-1133">Transmembrane helix</keyword>
<accession>A0ABX0REU7</accession>
<evidence type="ECO:0000313" key="3">
    <source>
        <dbReference type="Proteomes" id="UP001515683"/>
    </source>
</evidence>
<feature type="transmembrane region" description="Helical" evidence="1">
    <location>
        <begin position="62"/>
        <end position="81"/>
    </location>
</feature>
<evidence type="ECO:0000313" key="2">
    <source>
        <dbReference type="EMBL" id="NIF23887.1"/>
    </source>
</evidence>
<dbReference type="RefSeq" id="WP_167017497.1">
    <property type="nucleotide sequence ID" value="NZ_VWXF01000010.1"/>
</dbReference>
<feature type="transmembrane region" description="Helical" evidence="1">
    <location>
        <begin position="38"/>
        <end position="56"/>
    </location>
</feature>
<evidence type="ECO:0000256" key="1">
    <source>
        <dbReference type="SAM" id="Phobius"/>
    </source>
</evidence>
<dbReference type="Pfam" id="PF10777">
    <property type="entry name" value="YlaC"/>
    <property type="match status" value="1"/>
</dbReference>